<dbReference type="GO" id="GO:0005524">
    <property type="term" value="F:ATP binding"/>
    <property type="evidence" value="ECO:0007669"/>
    <property type="project" value="UniProtKB-KW"/>
</dbReference>
<evidence type="ECO:0000313" key="25">
    <source>
        <dbReference type="Proteomes" id="UP001153620"/>
    </source>
</evidence>
<dbReference type="GO" id="GO:0090374">
    <property type="term" value="P:oligopeptide export from mitochondrion"/>
    <property type="evidence" value="ECO:0007669"/>
    <property type="project" value="TreeGrafter"/>
</dbReference>
<dbReference type="InterPro" id="IPR003593">
    <property type="entry name" value="AAA+_ATPase"/>
</dbReference>
<feature type="transmembrane region" description="Helical" evidence="21">
    <location>
        <begin position="345"/>
        <end position="365"/>
    </location>
</feature>
<comment type="subcellular location">
    <subcellularLocation>
        <location evidence="1">Mitochondrion inner membrane</location>
        <topology evidence="1">Multi-pass membrane protein</topology>
    </subcellularLocation>
</comment>
<dbReference type="FunFam" id="1.20.1560.10:FF:000048">
    <property type="entry name" value="ATP-binding cassette sub-family B member 10, mitochondrial"/>
    <property type="match status" value="1"/>
</dbReference>
<dbReference type="CDD" id="cd03249">
    <property type="entry name" value="ABC_MTABC3_MDL1_MDL2"/>
    <property type="match status" value="1"/>
</dbReference>
<evidence type="ECO:0000256" key="10">
    <source>
        <dbReference type="ARBA" id="ARBA00022946"/>
    </source>
</evidence>
<evidence type="ECO:0000256" key="15">
    <source>
        <dbReference type="ARBA" id="ARBA00023136"/>
    </source>
</evidence>
<sequence length="665" mass="74050">MINYIALFKCYPNTVQVLRNVRTFHSLHQNQVLKESNKTLIKRRFHLNKFLFNKVENVKDAKMDRKVNSSDLKRLLSLAKREKWPIAGAIVCLIISSSITMAVPFGLGKILDTIYVKETDPKETKEKLSKFCMLLAGIFVLGGFANYGRVYLFNNASLRITKRLRDQLFKRITMQECSWFDTKGTGELVNRLSADTTMVGNSLSQNLSDGLRSTAMVLAGTGMMVYTSPGLALVGAGVVPCVAGMAVVYGRYLRNITRQMMDKLAEVMKVGEERIGNIKTVKIFSKEEREHQLFTKELEDALQIGYRESKARAIFYGMTGFSGNLIIMSVLYYGGTLVSEGQLSIGALTSFILYAAYTAISIGGLSNFYTELNKGIGSATRIWEIMDRQPLIPIRGGFIPSIKPSGDIAFKNVCFNYPSRPDAPVIKDMNLQVEAGKITAVVGRSGSGKSSIASLLMRLYDPQNGVIFFDGQDLRDLDPSWLRRHIGAVNQEPVLFSGTIRDNILYGLEETEKISEEDFQRVLKEAHVIEFVKQLPDGLNTHVGQRGIMLSGGQKQRVAIARALIKNPEILILDEATSALDAVSEELIQKALENLTKGRTVLTIAHRLSTIRNADNIAVLEDGAIKEIGSYNYLMNLPQGVFKELVQHQTFSITPPTTPEEQRKS</sequence>
<evidence type="ECO:0000256" key="9">
    <source>
        <dbReference type="ARBA" id="ARBA00022842"/>
    </source>
</evidence>
<feature type="transmembrane region" description="Helical" evidence="21">
    <location>
        <begin position="313"/>
        <end position="333"/>
    </location>
</feature>
<evidence type="ECO:0000256" key="8">
    <source>
        <dbReference type="ARBA" id="ARBA00022840"/>
    </source>
</evidence>
<dbReference type="InterPro" id="IPR003439">
    <property type="entry name" value="ABC_transporter-like_ATP-bd"/>
</dbReference>
<keyword evidence="10" id="KW-0809">Transit peptide</keyword>
<feature type="transmembrane region" description="Helical" evidence="21">
    <location>
        <begin position="128"/>
        <end position="148"/>
    </location>
</feature>
<dbReference type="InterPro" id="IPR017871">
    <property type="entry name" value="ABC_transporter-like_CS"/>
</dbReference>
<name>A0A9N9RUS9_9DIPT</name>
<dbReference type="PANTHER" id="PTHR43394:SF1">
    <property type="entry name" value="ATP-BINDING CASSETTE SUB-FAMILY B MEMBER 10, MITOCHONDRIAL"/>
    <property type="match status" value="1"/>
</dbReference>
<gene>
    <name evidence="24" type="ORF">CHIRRI_LOCUS6952</name>
</gene>
<dbReference type="SUPFAM" id="SSF52540">
    <property type="entry name" value="P-loop containing nucleoside triphosphate hydrolases"/>
    <property type="match status" value="1"/>
</dbReference>
<comment type="catalytic activity">
    <reaction evidence="16">
        <text>biliverdin IXalpha(in) + ATP + H2O = biliverdin IXalpha(out) + ADP + phosphate + H(+)</text>
        <dbReference type="Rhea" id="RHEA:82359"/>
        <dbReference type="ChEBI" id="CHEBI:15377"/>
        <dbReference type="ChEBI" id="CHEBI:15378"/>
        <dbReference type="ChEBI" id="CHEBI:30616"/>
        <dbReference type="ChEBI" id="CHEBI:43474"/>
        <dbReference type="ChEBI" id="CHEBI:57991"/>
        <dbReference type="ChEBI" id="CHEBI:456216"/>
    </reaction>
    <physiologicalReaction direction="left-to-right" evidence="16">
        <dbReference type="Rhea" id="RHEA:82360"/>
    </physiologicalReaction>
</comment>
<evidence type="ECO:0000256" key="13">
    <source>
        <dbReference type="ARBA" id="ARBA00022990"/>
    </source>
</evidence>
<protein>
    <recommendedName>
        <fullName evidence="18">ATP-binding cassette sub-family B member 10, mitochondrial</fullName>
    </recommendedName>
    <alternativeName>
        <fullName evidence="19">ABC-mitochondrial erythroid protein</fullName>
    </alternativeName>
    <alternativeName>
        <fullName evidence="20">ATP-binding cassette transporter 10</fullName>
    </alternativeName>
</protein>
<dbReference type="Proteomes" id="UP001153620">
    <property type="component" value="Chromosome 2"/>
</dbReference>
<evidence type="ECO:0000313" key="24">
    <source>
        <dbReference type="EMBL" id="CAG9804057.1"/>
    </source>
</evidence>
<dbReference type="PANTHER" id="PTHR43394">
    <property type="entry name" value="ATP-DEPENDENT PERMEASE MDL1, MITOCHONDRIAL"/>
    <property type="match status" value="1"/>
</dbReference>
<keyword evidence="12 21" id="KW-1133">Transmembrane helix</keyword>
<dbReference type="InterPro" id="IPR036640">
    <property type="entry name" value="ABC1_TM_sf"/>
</dbReference>
<keyword evidence="7" id="KW-0999">Mitochondrion inner membrane</keyword>
<reference evidence="24" key="2">
    <citation type="submission" date="2022-10" db="EMBL/GenBank/DDBJ databases">
        <authorList>
            <consortium name="ENA_rothamsted_submissions"/>
            <consortium name="culmorum"/>
            <person name="King R."/>
        </authorList>
    </citation>
    <scope>NUCLEOTIDE SEQUENCE</scope>
</reference>
<feature type="transmembrane region" description="Helical" evidence="21">
    <location>
        <begin position="84"/>
        <end position="107"/>
    </location>
</feature>
<dbReference type="GO" id="GO:0005743">
    <property type="term" value="C:mitochondrial inner membrane"/>
    <property type="evidence" value="ECO:0007669"/>
    <property type="project" value="UniProtKB-SubCell"/>
</dbReference>
<dbReference type="SMART" id="SM00382">
    <property type="entry name" value="AAA"/>
    <property type="match status" value="1"/>
</dbReference>
<evidence type="ECO:0000259" key="22">
    <source>
        <dbReference type="PROSITE" id="PS50893"/>
    </source>
</evidence>
<evidence type="ECO:0000256" key="17">
    <source>
        <dbReference type="ARBA" id="ARBA00055589"/>
    </source>
</evidence>
<dbReference type="OrthoDB" id="6500128at2759"/>
<keyword evidence="6" id="KW-0547">Nucleotide-binding</keyword>
<dbReference type="PIRSF" id="PIRSF002773">
    <property type="entry name" value="ABC_prm/ATPase_B"/>
    <property type="match status" value="1"/>
</dbReference>
<keyword evidence="9" id="KW-0460">Magnesium</keyword>
<evidence type="ECO:0000256" key="18">
    <source>
        <dbReference type="ARBA" id="ARBA00072683"/>
    </source>
</evidence>
<comment type="function">
    <text evidence="17">ATP-dependent transporter located in the mitochondrial inner membrane that catalyzes the export of biliverdin from the mitochondrial matrix, and plays a crucial role in hemoglobin synthesis and antioxidative stress. Participates in the early step of the heme biosynthetic process during insertion of iron into protoporphyrin IX (PPIX). Involved in the stabilization of the iron transporter mitoferrin-1/SLC25A37. In addition may be involved in mitochondrial unfolded protein response (UPRmt) signaling pathway, although ABCB10 probably does not participate in peptide export from mitochondria.</text>
</comment>
<evidence type="ECO:0000256" key="3">
    <source>
        <dbReference type="ARBA" id="ARBA00022448"/>
    </source>
</evidence>
<evidence type="ECO:0000256" key="21">
    <source>
        <dbReference type="SAM" id="Phobius"/>
    </source>
</evidence>
<dbReference type="EMBL" id="OU895878">
    <property type="protein sequence ID" value="CAG9804057.1"/>
    <property type="molecule type" value="Genomic_DNA"/>
</dbReference>
<evidence type="ECO:0000256" key="2">
    <source>
        <dbReference type="ARBA" id="ARBA00005580"/>
    </source>
</evidence>
<dbReference type="InterPro" id="IPR027417">
    <property type="entry name" value="P-loop_NTPase"/>
</dbReference>
<evidence type="ECO:0000256" key="20">
    <source>
        <dbReference type="ARBA" id="ARBA00083334"/>
    </source>
</evidence>
<dbReference type="InterPro" id="IPR011527">
    <property type="entry name" value="ABC1_TM_dom"/>
</dbReference>
<dbReference type="PROSITE" id="PS50929">
    <property type="entry name" value="ABC_TM1F"/>
    <property type="match status" value="1"/>
</dbReference>
<dbReference type="SUPFAM" id="SSF90123">
    <property type="entry name" value="ABC transporter transmembrane region"/>
    <property type="match status" value="1"/>
</dbReference>
<dbReference type="Gene3D" id="3.40.50.300">
    <property type="entry name" value="P-loop containing nucleotide triphosphate hydrolases"/>
    <property type="match status" value="1"/>
</dbReference>
<evidence type="ECO:0000256" key="14">
    <source>
        <dbReference type="ARBA" id="ARBA00023128"/>
    </source>
</evidence>
<feature type="domain" description="ABC transmembrane type-1" evidence="23">
    <location>
        <begin position="87"/>
        <end position="374"/>
    </location>
</feature>
<dbReference type="GO" id="GO:0016887">
    <property type="term" value="F:ATP hydrolysis activity"/>
    <property type="evidence" value="ECO:0007669"/>
    <property type="project" value="InterPro"/>
</dbReference>
<dbReference type="InterPro" id="IPR039421">
    <property type="entry name" value="Type_1_exporter"/>
</dbReference>
<organism evidence="24 25">
    <name type="scientific">Chironomus riparius</name>
    <dbReference type="NCBI Taxonomy" id="315576"/>
    <lineage>
        <taxon>Eukaryota</taxon>
        <taxon>Metazoa</taxon>
        <taxon>Ecdysozoa</taxon>
        <taxon>Arthropoda</taxon>
        <taxon>Hexapoda</taxon>
        <taxon>Insecta</taxon>
        <taxon>Pterygota</taxon>
        <taxon>Neoptera</taxon>
        <taxon>Endopterygota</taxon>
        <taxon>Diptera</taxon>
        <taxon>Nematocera</taxon>
        <taxon>Chironomoidea</taxon>
        <taxon>Chironomidae</taxon>
        <taxon>Chironominae</taxon>
        <taxon>Chironomus</taxon>
    </lineage>
</organism>
<dbReference type="AlphaFoldDB" id="A0A9N9RUS9"/>
<evidence type="ECO:0000256" key="12">
    <source>
        <dbReference type="ARBA" id="ARBA00022989"/>
    </source>
</evidence>
<accession>A0A9N9RUS9</accession>
<keyword evidence="4 21" id="KW-0812">Transmembrane</keyword>
<dbReference type="GO" id="GO:0042802">
    <property type="term" value="F:identical protein binding"/>
    <property type="evidence" value="ECO:0007669"/>
    <property type="project" value="UniProtKB-ARBA"/>
</dbReference>
<dbReference type="FunFam" id="3.40.50.300:FF:000403">
    <property type="entry name" value="ATP-binding cassette sub-family B member 8, mitochondrial"/>
    <property type="match status" value="1"/>
</dbReference>
<dbReference type="Pfam" id="PF00664">
    <property type="entry name" value="ABC_membrane"/>
    <property type="match status" value="1"/>
</dbReference>
<dbReference type="Gene3D" id="1.20.1560.10">
    <property type="entry name" value="ABC transporter type 1, transmembrane domain"/>
    <property type="match status" value="1"/>
</dbReference>
<evidence type="ECO:0000256" key="7">
    <source>
        <dbReference type="ARBA" id="ARBA00022792"/>
    </source>
</evidence>
<evidence type="ECO:0000259" key="23">
    <source>
        <dbReference type="PROSITE" id="PS50929"/>
    </source>
</evidence>
<dbReference type="GO" id="GO:0015421">
    <property type="term" value="F:ABC-type oligopeptide transporter activity"/>
    <property type="evidence" value="ECO:0007669"/>
    <property type="project" value="TreeGrafter"/>
</dbReference>
<evidence type="ECO:0000256" key="19">
    <source>
        <dbReference type="ARBA" id="ARBA00075187"/>
    </source>
</evidence>
<keyword evidence="14" id="KW-0496">Mitochondrion</keyword>
<evidence type="ECO:0000256" key="11">
    <source>
        <dbReference type="ARBA" id="ARBA00022967"/>
    </source>
</evidence>
<keyword evidence="15 21" id="KW-0472">Membrane</keyword>
<keyword evidence="8" id="KW-0067">ATP-binding</keyword>
<evidence type="ECO:0000256" key="5">
    <source>
        <dbReference type="ARBA" id="ARBA00022723"/>
    </source>
</evidence>
<evidence type="ECO:0000256" key="6">
    <source>
        <dbReference type="ARBA" id="ARBA00022741"/>
    </source>
</evidence>
<comment type="similarity">
    <text evidence="2">Belongs to the ABC transporter superfamily. ABCB family. Mitochondrial peptide exporter (TC 3.A.1.212) subfamily.</text>
</comment>
<feature type="domain" description="ABC transporter" evidence="22">
    <location>
        <begin position="408"/>
        <end position="647"/>
    </location>
</feature>
<dbReference type="PROSITE" id="PS00211">
    <property type="entry name" value="ABC_TRANSPORTER_1"/>
    <property type="match status" value="1"/>
</dbReference>
<feature type="transmembrane region" description="Helical" evidence="21">
    <location>
        <begin position="231"/>
        <end position="253"/>
    </location>
</feature>
<dbReference type="PROSITE" id="PS50893">
    <property type="entry name" value="ABC_TRANSPORTER_2"/>
    <property type="match status" value="1"/>
</dbReference>
<keyword evidence="25" id="KW-1185">Reference proteome</keyword>
<keyword evidence="13" id="KW-0007">Acetylation</keyword>
<dbReference type="CDD" id="cd18573">
    <property type="entry name" value="ABC_6TM_ABCB10_like"/>
    <property type="match status" value="1"/>
</dbReference>
<reference evidence="24" key="1">
    <citation type="submission" date="2022-01" db="EMBL/GenBank/DDBJ databases">
        <authorList>
            <person name="King R."/>
        </authorList>
    </citation>
    <scope>NUCLEOTIDE SEQUENCE</scope>
</reference>
<evidence type="ECO:0000256" key="1">
    <source>
        <dbReference type="ARBA" id="ARBA00004448"/>
    </source>
</evidence>
<keyword evidence="11" id="KW-1278">Translocase</keyword>
<evidence type="ECO:0000256" key="16">
    <source>
        <dbReference type="ARBA" id="ARBA00052250"/>
    </source>
</evidence>
<dbReference type="Pfam" id="PF00005">
    <property type="entry name" value="ABC_tran"/>
    <property type="match status" value="1"/>
</dbReference>
<dbReference type="GO" id="GO:0046872">
    <property type="term" value="F:metal ion binding"/>
    <property type="evidence" value="ECO:0007669"/>
    <property type="project" value="UniProtKB-KW"/>
</dbReference>
<keyword evidence="5" id="KW-0479">Metal-binding</keyword>
<proteinExistence type="inferred from homology"/>
<keyword evidence="3" id="KW-0813">Transport</keyword>
<evidence type="ECO:0000256" key="4">
    <source>
        <dbReference type="ARBA" id="ARBA00022692"/>
    </source>
</evidence>